<accession>C3XWU4</accession>
<dbReference type="InParanoid" id="C3XWU4"/>
<evidence type="ECO:0000313" key="2">
    <source>
        <dbReference type="EMBL" id="EEN67204.1"/>
    </source>
</evidence>
<feature type="signal peptide" evidence="1">
    <location>
        <begin position="1"/>
        <end position="25"/>
    </location>
</feature>
<evidence type="ECO:0008006" key="3">
    <source>
        <dbReference type="Google" id="ProtNLM"/>
    </source>
</evidence>
<dbReference type="eggNOG" id="ENOG502SHYZ">
    <property type="taxonomic scope" value="Eukaryota"/>
</dbReference>
<gene>
    <name evidence="2" type="ORF">BRAFLDRAFT_125215</name>
</gene>
<reference evidence="2" key="1">
    <citation type="journal article" date="2008" name="Nature">
        <title>The amphioxus genome and the evolution of the chordate karyotype.</title>
        <authorList>
            <consortium name="US DOE Joint Genome Institute (JGI-PGF)"/>
            <person name="Putnam N.H."/>
            <person name="Butts T."/>
            <person name="Ferrier D.E.K."/>
            <person name="Furlong R.F."/>
            <person name="Hellsten U."/>
            <person name="Kawashima T."/>
            <person name="Robinson-Rechavi M."/>
            <person name="Shoguchi E."/>
            <person name="Terry A."/>
            <person name="Yu J.-K."/>
            <person name="Benito-Gutierrez E.L."/>
            <person name="Dubchak I."/>
            <person name="Garcia-Fernandez J."/>
            <person name="Gibson-Brown J.J."/>
            <person name="Grigoriev I.V."/>
            <person name="Horton A.C."/>
            <person name="de Jong P.J."/>
            <person name="Jurka J."/>
            <person name="Kapitonov V.V."/>
            <person name="Kohara Y."/>
            <person name="Kuroki Y."/>
            <person name="Lindquist E."/>
            <person name="Lucas S."/>
            <person name="Osoegawa K."/>
            <person name="Pennacchio L.A."/>
            <person name="Salamov A.A."/>
            <person name="Satou Y."/>
            <person name="Sauka-Spengler T."/>
            <person name="Schmutz J."/>
            <person name="Shin-I T."/>
            <person name="Toyoda A."/>
            <person name="Bronner-Fraser M."/>
            <person name="Fujiyama A."/>
            <person name="Holland L.Z."/>
            <person name="Holland P.W.H."/>
            <person name="Satoh N."/>
            <person name="Rokhsar D.S."/>
        </authorList>
    </citation>
    <scope>NUCLEOTIDE SEQUENCE [LARGE SCALE GENOMIC DNA]</scope>
    <source>
        <strain evidence="2">S238N-H82</strain>
        <tissue evidence="2">Testes</tissue>
    </source>
</reference>
<dbReference type="EMBL" id="GG666471">
    <property type="protein sequence ID" value="EEN67204.1"/>
    <property type="molecule type" value="Genomic_DNA"/>
</dbReference>
<name>C3XWU4_BRAFL</name>
<protein>
    <recommendedName>
        <fullName evidence="3">Egg coat matrix protein</fullName>
    </recommendedName>
</protein>
<dbReference type="AlphaFoldDB" id="C3XWU4"/>
<evidence type="ECO:0000256" key="1">
    <source>
        <dbReference type="SAM" id="SignalP"/>
    </source>
</evidence>
<feature type="chain" id="PRO_5002934402" description="Egg coat matrix protein" evidence="1">
    <location>
        <begin position="26"/>
        <end position="764"/>
    </location>
</feature>
<organism>
    <name type="scientific">Branchiostoma floridae</name>
    <name type="common">Florida lancelet</name>
    <name type="synonym">Amphioxus</name>
    <dbReference type="NCBI Taxonomy" id="7739"/>
    <lineage>
        <taxon>Eukaryota</taxon>
        <taxon>Metazoa</taxon>
        <taxon>Chordata</taxon>
        <taxon>Cephalochordata</taxon>
        <taxon>Leptocardii</taxon>
        <taxon>Amphioxiformes</taxon>
        <taxon>Branchiostomatidae</taxon>
        <taxon>Branchiostoma</taxon>
    </lineage>
</organism>
<keyword evidence="1" id="KW-0732">Signal</keyword>
<sequence>MAAVPHASALVLGVLAVLCPRTAHGRFGDRVTGVALPHASALLLGVLAVLCPRSAHGRFGDRVTDVVDDDRFEVMGQAYVETFTVTNDVVELEVVVEDTVDVYEFWLDTVDVYEFWLVDFQPYEFSPNGTLFNKDTGEMERQYTSPCASSFWRLNLYSPSYGYPFPFTDTGSFIPTNGSEEGGVPPKLLYNYYLKSTPYNITDNRGERVERTTNRMVFQGSSYRLFNCTDTSGGTVWRYTNQTETVEFRSTIYFTNIRPIQTSDLTKGHSYVQSHAELIYRISRIALVNVVVSSSALVKPLLNYVIISPGYEPDGTPATDLATVEIQFTTSTQSPSGERNHYIHSATSLNYTADYVSLHDLQTVTTYPTTTPPCDITNGAINLCTQTWTFVVILKITPRSVDDGLPVDASGVFTFRFVTERCNDTTADESSANCTIVDNINPSVISMNITIQTVVDLVDEDTDNPWLVVTKLSGADNLDLRGGFAAGRRGVNHLEDIRMEVKFYPEFLWDFFTLELKMFMVCIGDQTGHDTGCLAVTKDNRYIAHLENDFAYQYVDGSGVTQHLNISDIHVKGQGPVQSAGGGSSEEDIGAASYTEEDAEWDPVNPQQSLNSHAYDSTNNLYHMDFTNTALSFERNSYTITTVYRLIEKPGRKKRDVIDETDIVLNGHVVKRDIMTSATLPQGNHIAFEFLGCPEGSQYDEDSRHCACTSDNHLYSRDSFQCEPIAVKSDDRTPTKDSGAPRVSASLFSMTSLVLIWMLYLYHE</sequence>
<proteinExistence type="predicted"/>